<dbReference type="GO" id="GO:0009055">
    <property type="term" value="F:electron transfer activity"/>
    <property type="evidence" value="ECO:0007669"/>
    <property type="project" value="InterPro"/>
</dbReference>
<evidence type="ECO:0000313" key="5">
    <source>
        <dbReference type="Proteomes" id="UP000194546"/>
    </source>
</evidence>
<sequence>MLEEYGVAKVLLAEAPQLADGLAEDIDRTVVQIAKNYSHILAPATPHGKNIAPRIAAHLDVAQIGDITAVDSPDTLGCPK</sequence>
<comment type="similarity">
    <text evidence="1">Belongs to the ETF alpha-subunit/FixB family.</text>
</comment>
<protein>
    <submittedName>
        <fullName evidence="4">Electron transfer flavoprotein, alpha subunit</fullName>
    </submittedName>
</protein>
<proteinExistence type="inferred from homology"/>
<keyword evidence="2" id="KW-0813">Transport</keyword>
<evidence type="ECO:0000259" key="3">
    <source>
        <dbReference type="Pfam" id="PF01012"/>
    </source>
</evidence>
<keyword evidence="2" id="KW-0249">Electron transport</keyword>
<comment type="caution">
    <text evidence="4">The sequence shown here is derived from an EMBL/GenBank/DDBJ whole genome shotgun (WGS) entry which is preliminary data.</text>
</comment>
<dbReference type="SUPFAM" id="SSF52402">
    <property type="entry name" value="Adenine nucleotide alpha hydrolases-like"/>
    <property type="match status" value="1"/>
</dbReference>
<dbReference type="AlphaFoldDB" id="A0A2C9XXB0"/>
<dbReference type="PANTHER" id="PTHR43153">
    <property type="entry name" value="ELECTRON TRANSFER FLAVOPROTEIN ALPHA"/>
    <property type="match status" value="1"/>
</dbReference>
<dbReference type="Pfam" id="PF01012">
    <property type="entry name" value="ETF"/>
    <property type="match status" value="1"/>
</dbReference>
<feature type="domain" description="Electron transfer flavoprotein alpha/beta-subunit N-terminal" evidence="3">
    <location>
        <begin position="2"/>
        <end position="74"/>
    </location>
</feature>
<dbReference type="Proteomes" id="UP000194546">
    <property type="component" value="Unassembled WGS sequence"/>
</dbReference>
<dbReference type="Gene3D" id="3.40.50.620">
    <property type="entry name" value="HUPs"/>
    <property type="match status" value="1"/>
</dbReference>
<dbReference type="EMBL" id="NBTY01000091">
    <property type="protein sequence ID" value="OTP74105.1"/>
    <property type="molecule type" value="Genomic_DNA"/>
</dbReference>
<dbReference type="InterPro" id="IPR014730">
    <property type="entry name" value="ETF_a/b_N"/>
</dbReference>
<evidence type="ECO:0000313" key="4">
    <source>
        <dbReference type="EMBL" id="OTP74105.1"/>
    </source>
</evidence>
<dbReference type="InterPro" id="IPR014729">
    <property type="entry name" value="Rossmann-like_a/b/a_fold"/>
</dbReference>
<dbReference type="InterPro" id="IPR001308">
    <property type="entry name" value="ETF_a/FixB"/>
</dbReference>
<name>A0A2C9XXB0_CABSO</name>
<dbReference type="GO" id="GO:0033539">
    <property type="term" value="P:fatty acid beta-oxidation using acyl-CoA dehydrogenase"/>
    <property type="evidence" value="ECO:0007669"/>
    <property type="project" value="TreeGrafter"/>
</dbReference>
<dbReference type="PANTHER" id="PTHR43153:SF1">
    <property type="entry name" value="ELECTRON TRANSFER FLAVOPROTEIN SUBUNIT ALPHA, MITOCHONDRIAL"/>
    <property type="match status" value="1"/>
</dbReference>
<accession>A0A2C9XXB0</accession>
<gene>
    <name evidence="4" type="ORF">PAMC26510_17385</name>
</gene>
<evidence type="ECO:0000256" key="2">
    <source>
        <dbReference type="ARBA" id="ARBA00022982"/>
    </source>
</evidence>
<organism evidence="4 5">
    <name type="scientific">Caballeronia sordidicola</name>
    <name type="common">Burkholderia sordidicola</name>
    <dbReference type="NCBI Taxonomy" id="196367"/>
    <lineage>
        <taxon>Bacteria</taxon>
        <taxon>Pseudomonadati</taxon>
        <taxon>Pseudomonadota</taxon>
        <taxon>Betaproteobacteria</taxon>
        <taxon>Burkholderiales</taxon>
        <taxon>Burkholderiaceae</taxon>
        <taxon>Caballeronia</taxon>
    </lineage>
</organism>
<reference evidence="4 5" key="1">
    <citation type="submission" date="2017-03" db="EMBL/GenBank/DDBJ databases">
        <title>Genome analysis of strain PAMC 26510.</title>
        <authorList>
            <person name="Oh H.-M."/>
            <person name="Yang J.-A."/>
        </authorList>
    </citation>
    <scope>NUCLEOTIDE SEQUENCE [LARGE SCALE GENOMIC DNA]</scope>
    <source>
        <strain evidence="4 5">PAMC 26510</strain>
    </source>
</reference>
<evidence type="ECO:0000256" key="1">
    <source>
        <dbReference type="ARBA" id="ARBA00005817"/>
    </source>
</evidence>
<dbReference type="GO" id="GO:0050660">
    <property type="term" value="F:flavin adenine dinucleotide binding"/>
    <property type="evidence" value="ECO:0007669"/>
    <property type="project" value="InterPro"/>
</dbReference>